<sequence length="564" mass="61003">MRVRETRMPGWPADMFVPEFPVATARLRRRVADSVQPDGAVRSPCRSRVLESALLLRLLERTGIESDHHRRVARFLADRLDGAEPLDRLLTTIALRHPDDFAEHGTDALLDRFLERAPAFLNARKRVLLETVLALLGPPRRALRRPFDPSAFDIGNLHPWAHVQTIALKVASADLTGHADQIDACEVRLLVDTQQVSGVWEGNLLVHLLVLHALVGRPHLDGVLVNGVAKALAHQRVDGGVPFVTDTDTWCAVTAGVALDASGAPMEVRRRIGDHLAARQRVDGGWSYTDAAALADVDDTSVAIEFLHATDPLRYRRAIDGGLRALWSYQGSDGGFPTYIAGAPSEACMTAAAVNALSVRAPRHVQRITAARRFLAFAQHVDGTFDPDWSRSRYHAIFRALLATDACGPDAYRATVKRALTAVREGQNPDGGWGQQPGDPSDAISTAYALIALCRQADPRPVARGLEHLLSTQRADGGIDSVSDMLGTRPFLYVIPSLADHFTLLALGHLGSRLAARRRRPSAPRGPGAQSAYPSALRAPAPGSTGSRGGGRNTPTQTGERSPA</sequence>
<dbReference type="SUPFAM" id="SSF48239">
    <property type="entry name" value="Terpenoid cyclases/Protein prenyltransferases"/>
    <property type="match status" value="2"/>
</dbReference>
<protein>
    <submittedName>
        <fullName evidence="4">Squalene-hopene cyclase</fullName>
    </submittedName>
</protein>
<dbReference type="CDD" id="cd00688">
    <property type="entry name" value="ISOPREN_C2_like"/>
    <property type="match status" value="1"/>
</dbReference>
<reference evidence="4 5" key="1">
    <citation type="submission" date="2018-12" db="EMBL/GenBank/DDBJ databases">
        <title>Draft genome sequence of Embleya hyalina NBRC 13850T.</title>
        <authorList>
            <person name="Komaki H."/>
            <person name="Hosoyama A."/>
            <person name="Kimura A."/>
            <person name="Ichikawa N."/>
            <person name="Tamura T."/>
        </authorList>
    </citation>
    <scope>NUCLEOTIDE SEQUENCE [LARGE SCALE GENOMIC DNA]</scope>
    <source>
        <strain evidence="4 5">NBRC 13850</strain>
    </source>
</reference>
<evidence type="ECO:0000256" key="1">
    <source>
        <dbReference type="ARBA" id="ARBA00022723"/>
    </source>
</evidence>
<dbReference type="Proteomes" id="UP000286931">
    <property type="component" value="Unassembled WGS sequence"/>
</dbReference>
<dbReference type="InterPro" id="IPR008930">
    <property type="entry name" value="Terpenoid_cyclase/PrenylTrfase"/>
</dbReference>
<keyword evidence="5" id="KW-1185">Reference proteome</keyword>
<name>A0A401YTV8_9ACTN</name>
<dbReference type="RefSeq" id="WP_126639986.1">
    <property type="nucleotide sequence ID" value="NZ_BIFH01000026.1"/>
</dbReference>
<feature type="domain" description="Squalene cyclase C-terminal" evidence="3">
    <location>
        <begin position="348"/>
        <end position="481"/>
    </location>
</feature>
<proteinExistence type="predicted"/>
<evidence type="ECO:0000313" key="5">
    <source>
        <dbReference type="Proteomes" id="UP000286931"/>
    </source>
</evidence>
<evidence type="ECO:0000313" key="4">
    <source>
        <dbReference type="EMBL" id="GCD98053.1"/>
    </source>
</evidence>
<keyword evidence="1" id="KW-0479">Metal-binding</keyword>
<dbReference type="UniPathway" id="UPA00337"/>
<dbReference type="OrthoDB" id="5484461at2"/>
<dbReference type="AlphaFoldDB" id="A0A401YTV8"/>
<accession>A0A401YTV8</accession>
<evidence type="ECO:0000259" key="3">
    <source>
        <dbReference type="Pfam" id="PF13243"/>
    </source>
</evidence>
<evidence type="ECO:0000256" key="2">
    <source>
        <dbReference type="SAM" id="MobiDB-lite"/>
    </source>
</evidence>
<gene>
    <name evidence="4" type="ORF">EHYA_05753</name>
</gene>
<feature type="region of interest" description="Disordered" evidence="2">
    <location>
        <begin position="517"/>
        <end position="564"/>
    </location>
</feature>
<organism evidence="4 5">
    <name type="scientific">Embleya hyalina</name>
    <dbReference type="NCBI Taxonomy" id="516124"/>
    <lineage>
        <taxon>Bacteria</taxon>
        <taxon>Bacillati</taxon>
        <taxon>Actinomycetota</taxon>
        <taxon>Actinomycetes</taxon>
        <taxon>Kitasatosporales</taxon>
        <taxon>Streptomycetaceae</taxon>
        <taxon>Embleya</taxon>
    </lineage>
</organism>
<dbReference type="EMBL" id="BIFH01000026">
    <property type="protein sequence ID" value="GCD98053.1"/>
    <property type="molecule type" value="Genomic_DNA"/>
</dbReference>
<comment type="caution">
    <text evidence="4">The sequence shown here is derived from an EMBL/GenBank/DDBJ whole genome shotgun (WGS) entry which is preliminary data.</text>
</comment>
<dbReference type="GO" id="GO:0046872">
    <property type="term" value="F:metal ion binding"/>
    <property type="evidence" value="ECO:0007669"/>
    <property type="project" value="UniProtKB-KW"/>
</dbReference>
<dbReference type="Gene3D" id="1.50.10.20">
    <property type="match status" value="2"/>
</dbReference>
<dbReference type="Pfam" id="PF13243">
    <property type="entry name" value="SQHop_cyclase_C"/>
    <property type="match status" value="1"/>
</dbReference>
<dbReference type="InterPro" id="IPR032696">
    <property type="entry name" value="SQ_cyclase_C"/>
</dbReference>